<dbReference type="PANTHER" id="PTHR45663:SF11">
    <property type="entry name" value="GEO12009P1"/>
    <property type="match status" value="1"/>
</dbReference>
<evidence type="ECO:0000256" key="5">
    <source>
        <dbReference type="SAM" id="MobiDB-lite"/>
    </source>
</evidence>
<dbReference type="AlphaFoldDB" id="A0ABD5ZP21"/>
<dbReference type="PANTHER" id="PTHR45663">
    <property type="entry name" value="GEO12009P1"/>
    <property type="match status" value="1"/>
</dbReference>
<dbReference type="InterPro" id="IPR036249">
    <property type="entry name" value="Thioredoxin-like_sf"/>
</dbReference>
<dbReference type="InterPro" id="IPR017937">
    <property type="entry name" value="Thioredoxin_CS"/>
</dbReference>
<dbReference type="GeneID" id="79266846"/>
<feature type="compositionally biased region" description="Basic and acidic residues" evidence="5">
    <location>
        <begin position="11"/>
        <end position="27"/>
    </location>
</feature>
<dbReference type="Gene3D" id="3.40.30.10">
    <property type="entry name" value="Glutaredoxin"/>
    <property type="match status" value="1"/>
</dbReference>
<dbReference type="EMBL" id="JBHTAP010000001">
    <property type="protein sequence ID" value="MFC7235163.1"/>
    <property type="molecule type" value="Genomic_DNA"/>
</dbReference>
<protein>
    <submittedName>
        <fullName evidence="7">Thioredoxin</fullName>
    </submittedName>
</protein>
<dbReference type="RefSeq" id="WP_276233298.1">
    <property type="nucleotide sequence ID" value="NZ_CP119802.1"/>
</dbReference>
<reference evidence="7 8" key="1">
    <citation type="journal article" date="2019" name="Int. J. Syst. Evol. Microbiol.">
        <title>The Global Catalogue of Microorganisms (GCM) 10K type strain sequencing project: providing services to taxonomists for standard genome sequencing and annotation.</title>
        <authorList>
            <consortium name="The Broad Institute Genomics Platform"/>
            <consortium name="The Broad Institute Genome Sequencing Center for Infectious Disease"/>
            <person name="Wu L."/>
            <person name="Ma J."/>
        </authorList>
    </citation>
    <scope>NUCLEOTIDE SEQUENCE [LARGE SCALE GENOMIC DNA]</scope>
    <source>
        <strain evidence="7 8">DT85</strain>
    </source>
</reference>
<dbReference type="PROSITE" id="PS00194">
    <property type="entry name" value="THIOREDOXIN_1"/>
    <property type="match status" value="1"/>
</dbReference>
<evidence type="ECO:0000259" key="6">
    <source>
        <dbReference type="PROSITE" id="PS51352"/>
    </source>
</evidence>
<keyword evidence="3" id="KW-1015">Disulfide bond</keyword>
<dbReference type="PROSITE" id="PS51352">
    <property type="entry name" value="THIOREDOXIN_2"/>
    <property type="match status" value="1"/>
</dbReference>
<proteinExistence type="predicted"/>
<keyword evidence="4" id="KW-0676">Redox-active center</keyword>
<keyword evidence="1" id="KW-0813">Transport</keyword>
<evidence type="ECO:0000256" key="2">
    <source>
        <dbReference type="ARBA" id="ARBA00022982"/>
    </source>
</evidence>
<sequence length="132" mass="14550">MSESDTDSELDAIREEKRAELESKGESPGEPIHLNGEAELDAAVAEHDRLLVDFHADWCGPCQMMNPTLEAFAAETDVTVAKVDVDENQALASAYGVRGIPNLLYFADGEQVQQLTGLQQRETLDRLVEQYA</sequence>
<dbReference type="Proteomes" id="UP001596398">
    <property type="component" value="Unassembled WGS sequence"/>
</dbReference>
<dbReference type="SUPFAM" id="SSF52833">
    <property type="entry name" value="Thioredoxin-like"/>
    <property type="match status" value="1"/>
</dbReference>
<keyword evidence="8" id="KW-1185">Reference proteome</keyword>
<evidence type="ECO:0000256" key="3">
    <source>
        <dbReference type="ARBA" id="ARBA00023157"/>
    </source>
</evidence>
<comment type="caution">
    <text evidence="7">The sequence shown here is derived from an EMBL/GenBank/DDBJ whole genome shotgun (WGS) entry which is preliminary data.</text>
</comment>
<feature type="domain" description="Thioredoxin" evidence="6">
    <location>
        <begin position="10"/>
        <end position="132"/>
    </location>
</feature>
<name>A0ABD5ZP21_9EURY</name>
<feature type="region of interest" description="Disordered" evidence="5">
    <location>
        <begin position="1"/>
        <end position="33"/>
    </location>
</feature>
<feature type="compositionally biased region" description="Acidic residues" evidence="5">
    <location>
        <begin position="1"/>
        <end position="10"/>
    </location>
</feature>
<dbReference type="Pfam" id="PF00085">
    <property type="entry name" value="Thioredoxin"/>
    <property type="match status" value="1"/>
</dbReference>
<organism evidence="7 8">
    <name type="scientific">Halosegnis marinus</name>
    <dbReference type="NCBI Taxonomy" id="3034023"/>
    <lineage>
        <taxon>Archaea</taxon>
        <taxon>Methanobacteriati</taxon>
        <taxon>Methanobacteriota</taxon>
        <taxon>Stenosarchaea group</taxon>
        <taxon>Halobacteria</taxon>
        <taxon>Halobacteriales</taxon>
        <taxon>Natronomonadaceae</taxon>
        <taxon>Halosegnis</taxon>
    </lineage>
</organism>
<dbReference type="InterPro" id="IPR005746">
    <property type="entry name" value="Thioredoxin"/>
</dbReference>
<evidence type="ECO:0000313" key="7">
    <source>
        <dbReference type="EMBL" id="MFC7235163.1"/>
    </source>
</evidence>
<dbReference type="InterPro" id="IPR013766">
    <property type="entry name" value="Thioredoxin_domain"/>
</dbReference>
<dbReference type="CDD" id="cd02947">
    <property type="entry name" value="TRX_family"/>
    <property type="match status" value="1"/>
</dbReference>
<evidence type="ECO:0000313" key="8">
    <source>
        <dbReference type="Proteomes" id="UP001596398"/>
    </source>
</evidence>
<dbReference type="PRINTS" id="PR00421">
    <property type="entry name" value="THIOREDOXIN"/>
</dbReference>
<gene>
    <name evidence="7" type="primary">trxA</name>
    <name evidence="7" type="ORF">ACFQJ4_07515</name>
</gene>
<evidence type="ECO:0000256" key="1">
    <source>
        <dbReference type="ARBA" id="ARBA00022448"/>
    </source>
</evidence>
<evidence type="ECO:0000256" key="4">
    <source>
        <dbReference type="ARBA" id="ARBA00023284"/>
    </source>
</evidence>
<accession>A0ABD5ZP21</accession>
<dbReference type="NCBIfam" id="TIGR01068">
    <property type="entry name" value="thioredoxin"/>
    <property type="match status" value="1"/>
</dbReference>
<keyword evidence="2" id="KW-0249">Electron transport</keyword>